<dbReference type="EMBL" id="RCHS01001862">
    <property type="protein sequence ID" value="RMX51029.1"/>
    <property type="molecule type" value="Genomic_DNA"/>
</dbReference>
<evidence type="ECO:0000313" key="2">
    <source>
        <dbReference type="Proteomes" id="UP000275408"/>
    </source>
</evidence>
<sequence>MAGFQGPEPSSRFCDIINVGRKERGQRIRPHDVTIFYKVNSGRGEFEVQGGIIFDSTQRYGRHTITVVAARGYTFGFTRDSGGEFQFTTSQDNIWGERLDRVNL</sequence>
<dbReference type="Proteomes" id="UP000275408">
    <property type="component" value="Unassembled WGS sequence"/>
</dbReference>
<gene>
    <name evidence="1" type="ORF">pdam_00018455</name>
</gene>
<reference evidence="1 2" key="1">
    <citation type="journal article" date="2018" name="Sci. Rep.">
        <title>Comparative analysis of the Pocillopora damicornis genome highlights role of immune system in coral evolution.</title>
        <authorList>
            <person name="Cunning R."/>
            <person name="Bay R.A."/>
            <person name="Gillette P."/>
            <person name="Baker A.C."/>
            <person name="Traylor-Knowles N."/>
        </authorList>
    </citation>
    <scope>NUCLEOTIDE SEQUENCE [LARGE SCALE GENOMIC DNA]</scope>
    <source>
        <strain evidence="1">RSMAS</strain>
        <tissue evidence="1">Whole animal</tissue>
    </source>
</reference>
<evidence type="ECO:0000313" key="1">
    <source>
        <dbReference type="EMBL" id="RMX51029.1"/>
    </source>
</evidence>
<proteinExistence type="predicted"/>
<protein>
    <submittedName>
        <fullName evidence="1">Uncharacterized protein</fullName>
    </submittedName>
</protein>
<comment type="caution">
    <text evidence="1">The sequence shown here is derived from an EMBL/GenBank/DDBJ whole genome shotgun (WGS) entry which is preliminary data.</text>
</comment>
<organism evidence="1 2">
    <name type="scientific">Pocillopora damicornis</name>
    <name type="common">Cauliflower coral</name>
    <name type="synonym">Millepora damicornis</name>
    <dbReference type="NCBI Taxonomy" id="46731"/>
    <lineage>
        <taxon>Eukaryota</taxon>
        <taxon>Metazoa</taxon>
        <taxon>Cnidaria</taxon>
        <taxon>Anthozoa</taxon>
        <taxon>Hexacorallia</taxon>
        <taxon>Scleractinia</taxon>
        <taxon>Astrocoeniina</taxon>
        <taxon>Pocilloporidae</taxon>
        <taxon>Pocillopora</taxon>
    </lineage>
</organism>
<name>A0A3M6UBV4_POCDA</name>
<accession>A0A3M6UBV4</accession>
<keyword evidence="2" id="KW-1185">Reference proteome</keyword>
<dbReference type="AlphaFoldDB" id="A0A3M6UBV4"/>